<dbReference type="EMBL" id="VTHL01000007">
    <property type="protein sequence ID" value="TYZ10551.1"/>
    <property type="molecule type" value="Genomic_DNA"/>
</dbReference>
<dbReference type="PANTHER" id="PTHR43318">
    <property type="entry name" value="UDP-N-ACETYLGLUCOSAMINE 4,6-DEHYDRATASE"/>
    <property type="match status" value="1"/>
</dbReference>
<comment type="caution">
    <text evidence="3">The sequence shown here is derived from an EMBL/GenBank/DDBJ whole genome shotgun (WGS) entry which is preliminary data.</text>
</comment>
<dbReference type="SUPFAM" id="SSF51735">
    <property type="entry name" value="NAD(P)-binding Rossmann-fold domains"/>
    <property type="match status" value="1"/>
</dbReference>
<protein>
    <submittedName>
        <fullName evidence="3">UDP-N-acetylglucosamine 4,6-dehydratase (Inverting)</fullName>
        <ecNumber evidence="3">4.2.1.115</ecNumber>
    </submittedName>
</protein>
<name>A0A5D6V3B5_9BACT</name>
<sequence length="339" mass="38223">MSLDLNHKSILVTGGTGSFGKQFVQTVFEKYPQVKRLVVYSRDELKQFEMSQTFPNSKYPAIRYFIGDVRDPERMKRACEGIDIIVHAAALKQVPAAEYNPMECIKTNIFGAENVINAALDCGVQEVVALSTDKAAAPINLYGATKLCSDKLFVAANNMKGSRNLRFSVVRYGNVIGSRGSVVPFFLQRRASGVLPITHPDMTRFNISLEEGVDLVLYALEHAWGGEIFVPKIPSYKITEVAKAIGPNCHQEIVGIRPGEKLHEEMITETDALSTVELDKYYVILPFTPRWDVEEFIQRFNGRRVEPGFHYDSSNNTEWLTVDQIREEIRLHVDPDFEA</sequence>
<dbReference type="PANTHER" id="PTHR43318:SF2">
    <property type="entry name" value="UDP-N-ACETYLGLUCOSAMINE 4,6-DEHYDRATASE (INVERTING)"/>
    <property type="match status" value="1"/>
</dbReference>
<proteinExistence type="inferred from homology"/>
<feature type="domain" description="Polysaccharide biosynthesis protein CapD-like" evidence="2">
    <location>
        <begin position="10"/>
        <end position="284"/>
    </location>
</feature>
<dbReference type="InterPro" id="IPR036291">
    <property type="entry name" value="NAD(P)-bd_dom_sf"/>
</dbReference>
<dbReference type="GO" id="GO:0016829">
    <property type="term" value="F:lyase activity"/>
    <property type="evidence" value="ECO:0007669"/>
    <property type="project" value="UniProtKB-KW"/>
</dbReference>
<dbReference type="Proteomes" id="UP000322791">
    <property type="component" value="Unassembled WGS sequence"/>
</dbReference>
<dbReference type="NCBIfam" id="TIGR03589">
    <property type="entry name" value="PseB"/>
    <property type="match status" value="1"/>
</dbReference>
<dbReference type="Gene3D" id="3.40.50.720">
    <property type="entry name" value="NAD(P)-binding Rossmann-like Domain"/>
    <property type="match status" value="1"/>
</dbReference>
<gene>
    <name evidence="3" type="primary">pseB</name>
    <name evidence="3" type="ORF">FY528_08780</name>
</gene>
<evidence type="ECO:0000313" key="4">
    <source>
        <dbReference type="Proteomes" id="UP000322791"/>
    </source>
</evidence>
<comment type="similarity">
    <text evidence="1">Belongs to the polysaccharide synthase family.</text>
</comment>
<evidence type="ECO:0000259" key="2">
    <source>
        <dbReference type="Pfam" id="PF02719"/>
    </source>
</evidence>
<organism evidence="3 4">
    <name type="scientific">Hymenobacter lutimineralis</name>
    <dbReference type="NCBI Taxonomy" id="2606448"/>
    <lineage>
        <taxon>Bacteria</taxon>
        <taxon>Pseudomonadati</taxon>
        <taxon>Bacteroidota</taxon>
        <taxon>Cytophagia</taxon>
        <taxon>Cytophagales</taxon>
        <taxon>Hymenobacteraceae</taxon>
        <taxon>Hymenobacter</taxon>
    </lineage>
</organism>
<dbReference type="InterPro" id="IPR020025">
    <property type="entry name" value="PseB"/>
</dbReference>
<dbReference type="InterPro" id="IPR003869">
    <property type="entry name" value="Polysac_CapD-like"/>
</dbReference>
<dbReference type="Pfam" id="PF02719">
    <property type="entry name" value="Polysacc_synt_2"/>
    <property type="match status" value="1"/>
</dbReference>
<evidence type="ECO:0000256" key="1">
    <source>
        <dbReference type="ARBA" id="ARBA00007430"/>
    </source>
</evidence>
<dbReference type="CDD" id="cd05237">
    <property type="entry name" value="UDP_invert_4-6DH_SDR_e"/>
    <property type="match status" value="1"/>
</dbReference>
<dbReference type="RefSeq" id="WP_149070625.1">
    <property type="nucleotide sequence ID" value="NZ_VTHL01000007.1"/>
</dbReference>
<reference evidence="3 4" key="1">
    <citation type="submission" date="2019-08" db="EMBL/GenBank/DDBJ databases">
        <authorList>
            <person name="Seo M.-J."/>
        </authorList>
    </citation>
    <scope>NUCLEOTIDE SEQUENCE [LARGE SCALE GENOMIC DNA]</scope>
    <source>
        <strain evidence="3 4">KIGAM108</strain>
    </source>
</reference>
<evidence type="ECO:0000313" key="3">
    <source>
        <dbReference type="EMBL" id="TYZ10551.1"/>
    </source>
</evidence>
<keyword evidence="3" id="KW-0456">Lyase</keyword>
<keyword evidence="4" id="KW-1185">Reference proteome</keyword>
<dbReference type="InterPro" id="IPR051203">
    <property type="entry name" value="Polysaccharide_Synthase-Rel"/>
</dbReference>
<accession>A0A5D6V3B5</accession>
<dbReference type="AlphaFoldDB" id="A0A5D6V3B5"/>
<dbReference type="EC" id="4.2.1.115" evidence="3"/>